<accession>A0A5S4FDC6</accession>
<keyword evidence="2 4" id="KW-0418">Kinase</keyword>
<dbReference type="EMBL" id="VCKY01000089">
    <property type="protein sequence ID" value="TMR16504.1"/>
    <property type="molecule type" value="Genomic_DNA"/>
</dbReference>
<comment type="caution">
    <text evidence="4">The sequence shown here is derived from an EMBL/GenBank/DDBJ whole genome shotgun (WGS) entry which is preliminary data.</text>
</comment>
<dbReference type="SMART" id="SM01120">
    <property type="entry name" value="Dak2"/>
    <property type="match status" value="1"/>
</dbReference>
<organism evidence="4 5">
    <name type="scientific">Nonomuraea turkmeniaca</name>
    <dbReference type="NCBI Taxonomy" id="103838"/>
    <lineage>
        <taxon>Bacteria</taxon>
        <taxon>Bacillati</taxon>
        <taxon>Actinomycetota</taxon>
        <taxon>Actinomycetes</taxon>
        <taxon>Streptosporangiales</taxon>
        <taxon>Streptosporangiaceae</taxon>
        <taxon>Nonomuraea</taxon>
    </lineage>
</organism>
<proteinExistence type="predicted"/>
<dbReference type="AlphaFoldDB" id="A0A5S4FDC6"/>
<dbReference type="InterPro" id="IPR004007">
    <property type="entry name" value="DhaL_dom"/>
</dbReference>
<keyword evidence="5" id="KW-1185">Reference proteome</keyword>
<dbReference type="GO" id="GO:0004371">
    <property type="term" value="F:glycerone kinase activity"/>
    <property type="evidence" value="ECO:0007669"/>
    <property type="project" value="InterPro"/>
</dbReference>
<dbReference type="PANTHER" id="PTHR28629:SF4">
    <property type="entry name" value="TRIOKINASE_FMN CYCLASE"/>
    <property type="match status" value="1"/>
</dbReference>
<dbReference type="GO" id="GO:0019563">
    <property type="term" value="P:glycerol catabolic process"/>
    <property type="evidence" value="ECO:0007669"/>
    <property type="project" value="TreeGrafter"/>
</dbReference>
<reference evidence="4 5" key="1">
    <citation type="submission" date="2019-05" db="EMBL/GenBank/DDBJ databases">
        <title>Draft genome sequence of Nonomuraea turkmeniaca DSM 43926.</title>
        <authorList>
            <person name="Saricaoglu S."/>
            <person name="Isik K."/>
        </authorList>
    </citation>
    <scope>NUCLEOTIDE SEQUENCE [LARGE SCALE GENOMIC DNA]</scope>
    <source>
        <strain evidence="4 5">DSM 43926</strain>
    </source>
</reference>
<dbReference type="Gene3D" id="1.25.40.340">
    <property type="match status" value="1"/>
</dbReference>
<evidence type="ECO:0000313" key="5">
    <source>
        <dbReference type="Proteomes" id="UP000309128"/>
    </source>
</evidence>
<dbReference type="OrthoDB" id="9800291at2"/>
<dbReference type="GO" id="GO:0005829">
    <property type="term" value="C:cytosol"/>
    <property type="evidence" value="ECO:0007669"/>
    <property type="project" value="TreeGrafter"/>
</dbReference>
<gene>
    <name evidence="4" type="primary">dhaL</name>
    <name evidence="4" type="ORF">ETD86_25180</name>
</gene>
<evidence type="ECO:0000313" key="4">
    <source>
        <dbReference type="EMBL" id="TMR16504.1"/>
    </source>
</evidence>
<dbReference type="FunFam" id="1.25.40.340:FF:000002">
    <property type="entry name" value="Dihydroxyacetone kinase, L subunit"/>
    <property type="match status" value="1"/>
</dbReference>
<feature type="domain" description="DhaL" evidence="3">
    <location>
        <begin position="7"/>
        <end position="207"/>
    </location>
</feature>
<evidence type="ECO:0000256" key="2">
    <source>
        <dbReference type="ARBA" id="ARBA00022777"/>
    </source>
</evidence>
<dbReference type="RefSeq" id="WP_138668625.1">
    <property type="nucleotide sequence ID" value="NZ_VCKY01000089.1"/>
</dbReference>
<protein>
    <submittedName>
        <fullName evidence="4">Dihydroxyacetone kinase subunit L</fullName>
    </submittedName>
</protein>
<dbReference type="PROSITE" id="PS51480">
    <property type="entry name" value="DHAL"/>
    <property type="match status" value="1"/>
</dbReference>
<dbReference type="SUPFAM" id="SSF101473">
    <property type="entry name" value="DhaL-like"/>
    <property type="match status" value="1"/>
</dbReference>
<dbReference type="InterPro" id="IPR012737">
    <property type="entry name" value="DhaK_L_YcgS"/>
</dbReference>
<dbReference type="InterPro" id="IPR050861">
    <property type="entry name" value="Dihydroxyacetone_Kinase"/>
</dbReference>
<keyword evidence="1" id="KW-0808">Transferase</keyword>
<dbReference type="Proteomes" id="UP000309128">
    <property type="component" value="Unassembled WGS sequence"/>
</dbReference>
<evidence type="ECO:0000259" key="3">
    <source>
        <dbReference type="PROSITE" id="PS51480"/>
    </source>
</evidence>
<dbReference type="NCBIfam" id="TIGR02365">
    <property type="entry name" value="dha_L_ycgS"/>
    <property type="match status" value="1"/>
</dbReference>
<evidence type="ECO:0000256" key="1">
    <source>
        <dbReference type="ARBA" id="ARBA00022679"/>
    </source>
</evidence>
<dbReference type="PANTHER" id="PTHR28629">
    <property type="entry name" value="TRIOKINASE/FMN CYCLASE"/>
    <property type="match status" value="1"/>
</dbReference>
<name>A0A5S4FDC6_9ACTN</name>
<sequence length="224" mass="23570">MDRMTAGDVRSMLIAVADRIITSERLLTKADRDIGDGDHGLGMTRGFTAVRELLLATTFDDVRGMLSGVGDTLITSMGGASGVVFGLLFRAGAQGLPPSDVLTVPIAADHFERSIREITRRGGATVGDKTMLDALHPAVESLRRSSEAGDTLAYAFRRAAIAAGEGADRSKDLIARFGKAMTLGERSLGFPDAGAISTTIIFTAMAEWTAANNEHPTTSAQGEV</sequence>
<dbReference type="InterPro" id="IPR036117">
    <property type="entry name" value="DhaL_dom_sf"/>
</dbReference>
<dbReference type="Pfam" id="PF02734">
    <property type="entry name" value="Dak2"/>
    <property type="match status" value="1"/>
</dbReference>